<evidence type="ECO:0000256" key="4">
    <source>
        <dbReference type="ARBA" id="ARBA00022691"/>
    </source>
</evidence>
<keyword evidence="6" id="KW-1185">Reference proteome</keyword>
<dbReference type="InterPro" id="IPR046341">
    <property type="entry name" value="SET_dom_sf"/>
</dbReference>
<comment type="subcellular location">
    <subcellularLocation>
        <location evidence="1">Chromosome</location>
    </subcellularLocation>
</comment>
<evidence type="ECO:0000256" key="1">
    <source>
        <dbReference type="ARBA" id="ARBA00004286"/>
    </source>
</evidence>
<dbReference type="Gene3D" id="2.170.270.10">
    <property type="entry name" value="SET domain"/>
    <property type="match status" value="1"/>
</dbReference>
<evidence type="ECO:0000313" key="6">
    <source>
        <dbReference type="Proteomes" id="UP000492821"/>
    </source>
</evidence>
<dbReference type="InterPro" id="IPR001214">
    <property type="entry name" value="SET_dom"/>
</dbReference>
<dbReference type="SMART" id="SM00317">
    <property type="entry name" value="SET"/>
    <property type="match status" value="1"/>
</dbReference>
<dbReference type="GO" id="GO:0042054">
    <property type="term" value="F:histone methyltransferase activity"/>
    <property type="evidence" value="ECO:0007669"/>
    <property type="project" value="InterPro"/>
</dbReference>
<dbReference type="SUPFAM" id="SSF82199">
    <property type="entry name" value="SET domain"/>
    <property type="match status" value="1"/>
</dbReference>
<reference evidence="6" key="1">
    <citation type="journal article" date="2013" name="Genetics">
        <title>The draft genome and transcriptome of Panagrellus redivivus are shaped by the harsh demands of a free-living lifestyle.</title>
        <authorList>
            <person name="Srinivasan J."/>
            <person name="Dillman A.R."/>
            <person name="Macchietto M.G."/>
            <person name="Heikkinen L."/>
            <person name="Lakso M."/>
            <person name="Fracchia K.M."/>
            <person name="Antoshechkin I."/>
            <person name="Mortazavi A."/>
            <person name="Wong G."/>
            <person name="Sternberg P.W."/>
        </authorList>
    </citation>
    <scope>NUCLEOTIDE SEQUENCE [LARGE SCALE GENOMIC DNA]</scope>
    <source>
        <strain evidence="6">MT8872</strain>
    </source>
</reference>
<dbReference type="Pfam" id="PF00856">
    <property type="entry name" value="SET"/>
    <property type="match status" value="1"/>
</dbReference>
<dbReference type="PANTHER" id="PTHR46307">
    <property type="entry name" value="G9A, ISOFORM B"/>
    <property type="match status" value="1"/>
</dbReference>
<evidence type="ECO:0000256" key="2">
    <source>
        <dbReference type="ARBA" id="ARBA00022454"/>
    </source>
</evidence>
<dbReference type="InterPro" id="IPR043550">
    <property type="entry name" value="EHMT1/EHMT2"/>
</dbReference>
<dbReference type="Proteomes" id="UP000492821">
    <property type="component" value="Unassembled WGS sequence"/>
</dbReference>
<evidence type="ECO:0000313" key="7">
    <source>
        <dbReference type="WBParaSite" id="Pan_g14004.t1"/>
    </source>
</evidence>
<dbReference type="InterPro" id="IPR007728">
    <property type="entry name" value="Pre-SET_dom"/>
</dbReference>
<organism evidence="6 7">
    <name type="scientific">Panagrellus redivivus</name>
    <name type="common">Microworm</name>
    <dbReference type="NCBI Taxonomy" id="6233"/>
    <lineage>
        <taxon>Eukaryota</taxon>
        <taxon>Metazoa</taxon>
        <taxon>Ecdysozoa</taxon>
        <taxon>Nematoda</taxon>
        <taxon>Chromadorea</taxon>
        <taxon>Rhabditida</taxon>
        <taxon>Tylenchina</taxon>
        <taxon>Panagrolaimomorpha</taxon>
        <taxon>Panagrolaimoidea</taxon>
        <taxon>Panagrolaimidae</taxon>
        <taxon>Panagrellus</taxon>
    </lineage>
</organism>
<dbReference type="GO" id="GO:0032259">
    <property type="term" value="P:methylation"/>
    <property type="evidence" value="ECO:0007669"/>
    <property type="project" value="UniProtKB-KW"/>
</dbReference>
<sequence>MGNSTSKKDNVIHADIADGNEPIPIKVINNYNEKQPFPFQYGTEYRLSEKVKSLTYQPTESDGCNCVAECTSELCRCESSSTATFDTINRRMQTFIDSYTCGDHQYIECGQHCGCMAKCKRRLTRDTIMKNIEVRYKPDVGFTVIACQHIAAGMPIMNYIGNVVIQEELEKNLNAIWGTDYTFNFHNEGNHKFHCDAAEYGNISRFMSHSCDPNAYILKAFPSTPFDKSKIVIPKLVVIALRSIIPGNEITITYGASYFRDRDIPCLCYTFVCAIPPGIFNIATPHC</sequence>
<dbReference type="GO" id="GO:0005694">
    <property type="term" value="C:chromosome"/>
    <property type="evidence" value="ECO:0007669"/>
    <property type="project" value="UniProtKB-SubCell"/>
</dbReference>
<feature type="domain" description="SET" evidence="5">
    <location>
        <begin position="130"/>
        <end position="255"/>
    </location>
</feature>
<keyword evidence="3" id="KW-0489">Methyltransferase</keyword>
<keyword evidence="3" id="KW-0808">Transferase</keyword>
<keyword evidence="2" id="KW-0158">Chromosome</keyword>
<evidence type="ECO:0000259" key="5">
    <source>
        <dbReference type="PROSITE" id="PS50280"/>
    </source>
</evidence>
<dbReference type="SMART" id="SM00468">
    <property type="entry name" value="PreSET"/>
    <property type="match status" value="1"/>
</dbReference>
<name>A0A7E4UXJ8_PANRE</name>
<proteinExistence type="predicted"/>
<accession>A0A7E4UXJ8</accession>
<dbReference type="PROSITE" id="PS50280">
    <property type="entry name" value="SET"/>
    <property type="match status" value="1"/>
</dbReference>
<reference evidence="7" key="2">
    <citation type="submission" date="2020-10" db="UniProtKB">
        <authorList>
            <consortium name="WormBaseParasite"/>
        </authorList>
    </citation>
    <scope>IDENTIFICATION</scope>
</reference>
<keyword evidence="4" id="KW-0949">S-adenosyl-L-methionine</keyword>
<dbReference type="PANTHER" id="PTHR46307:SF4">
    <property type="entry name" value="G9A, ISOFORM B"/>
    <property type="match status" value="1"/>
</dbReference>
<dbReference type="WBParaSite" id="Pan_g14004.t1">
    <property type="protein sequence ID" value="Pan_g14004.t1"/>
    <property type="gene ID" value="Pan_g14004"/>
</dbReference>
<dbReference type="GO" id="GO:0005634">
    <property type="term" value="C:nucleus"/>
    <property type="evidence" value="ECO:0007669"/>
    <property type="project" value="InterPro"/>
</dbReference>
<evidence type="ECO:0000256" key="3">
    <source>
        <dbReference type="ARBA" id="ARBA00022603"/>
    </source>
</evidence>
<dbReference type="GO" id="GO:0002039">
    <property type="term" value="F:p53 binding"/>
    <property type="evidence" value="ECO:0007669"/>
    <property type="project" value="InterPro"/>
</dbReference>
<dbReference type="GO" id="GO:0008270">
    <property type="term" value="F:zinc ion binding"/>
    <property type="evidence" value="ECO:0007669"/>
    <property type="project" value="InterPro"/>
</dbReference>
<protein>
    <submittedName>
        <fullName evidence="7">Pre-SET domain-containing protein</fullName>
    </submittedName>
</protein>
<dbReference type="AlphaFoldDB" id="A0A7E4UXJ8"/>
<dbReference type="GO" id="GO:0016279">
    <property type="term" value="F:protein-lysine N-methyltransferase activity"/>
    <property type="evidence" value="ECO:0007669"/>
    <property type="project" value="InterPro"/>
</dbReference>